<name>A0A4V2XR93_9ACTN</name>
<gene>
    <name evidence="2" type="ORF">E1261_16745</name>
</gene>
<organism evidence="2 3">
    <name type="scientific">Kribbella albertanoniae</name>
    <dbReference type="NCBI Taxonomy" id="1266829"/>
    <lineage>
        <taxon>Bacteria</taxon>
        <taxon>Bacillati</taxon>
        <taxon>Actinomycetota</taxon>
        <taxon>Actinomycetes</taxon>
        <taxon>Propionibacteriales</taxon>
        <taxon>Kribbellaceae</taxon>
        <taxon>Kribbella</taxon>
    </lineage>
</organism>
<dbReference type="EMBL" id="SMKA01000066">
    <property type="protein sequence ID" value="TDC29045.1"/>
    <property type="molecule type" value="Genomic_DNA"/>
</dbReference>
<evidence type="ECO:0000313" key="3">
    <source>
        <dbReference type="Proteomes" id="UP000295075"/>
    </source>
</evidence>
<feature type="compositionally biased region" description="Basic and acidic residues" evidence="1">
    <location>
        <begin position="23"/>
        <end position="32"/>
    </location>
</feature>
<dbReference type="Proteomes" id="UP000295075">
    <property type="component" value="Unassembled WGS sequence"/>
</dbReference>
<comment type="caution">
    <text evidence="2">The sequence shown here is derived from an EMBL/GenBank/DDBJ whole genome shotgun (WGS) entry which is preliminary data.</text>
</comment>
<accession>A0A4V2XR93</accession>
<dbReference type="AlphaFoldDB" id="A0A4V2XR93"/>
<evidence type="ECO:0000313" key="2">
    <source>
        <dbReference type="EMBL" id="TDC29045.1"/>
    </source>
</evidence>
<evidence type="ECO:0000256" key="1">
    <source>
        <dbReference type="SAM" id="MobiDB-lite"/>
    </source>
</evidence>
<feature type="region of interest" description="Disordered" evidence="1">
    <location>
        <begin position="23"/>
        <end position="62"/>
    </location>
</feature>
<proteinExistence type="predicted"/>
<dbReference type="RefSeq" id="WP_132407682.1">
    <property type="nucleotide sequence ID" value="NZ_SMKA01000066.1"/>
</dbReference>
<sequence>MQQQRHCKPSNHPGQHREFAVRRAIDPAHQYDAESYATAVENPRERSPGVSPGTDGEEVRRP</sequence>
<protein>
    <submittedName>
        <fullName evidence="2">Uncharacterized protein</fullName>
    </submittedName>
</protein>
<keyword evidence="3" id="KW-1185">Reference proteome</keyword>
<reference evidence="2 3" key="1">
    <citation type="submission" date="2019-03" db="EMBL/GenBank/DDBJ databases">
        <title>Draft genome sequences of novel Actinobacteria.</title>
        <authorList>
            <person name="Sahin N."/>
            <person name="Ay H."/>
            <person name="Saygin H."/>
        </authorList>
    </citation>
    <scope>NUCLEOTIDE SEQUENCE [LARGE SCALE GENOMIC DNA]</scope>
    <source>
        <strain evidence="2 3">JCM 30547</strain>
    </source>
</reference>